<organism evidence="1">
    <name type="scientific">Siphoviridae sp. ctHip2</name>
    <dbReference type="NCBI Taxonomy" id="2827830"/>
    <lineage>
        <taxon>Viruses</taxon>
        <taxon>Duplodnaviria</taxon>
        <taxon>Heunggongvirae</taxon>
        <taxon>Uroviricota</taxon>
        <taxon>Caudoviricetes</taxon>
    </lineage>
</organism>
<dbReference type="EMBL" id="BK032497">
    <property type="protein sequence ID" value="DAF42724.1"/>
    <property type="molecule type" value="Genomic_DNA"/>
</dbReference>
<reference evidence="1" key="1">
    <citation type="journal article" date="2021" name="Proc. Natl. Acad. Sci. U.S.A.">
        <title>A Catalog of Tens of Thousands of Viruses from Human Metagenomes Reveals Hidden Associations with Chronic Diseases.</title>
        <authorList>
            <person name="Tisza M.J."/>
            <person name="Buck C.B."/>
        </authorList>
    </citation>
    <scope>NUCLEOTIDE SEQUENCE</scope>
    <source>
        <strain evidence="1">CtHip2</strain>
    </source>
</reference>
<evidence type="ECO:0000313" key="1">
    <source>
        <dbReference type="EMBL" id="DAF42724.1"/>
    </source>
</evidence>
<sequence>MFIFNKSNIAQNDFEPCYIVTSGTLKQFKLYFDKCIDFTKKTA</sequence>
<proteinExistence type="predicted"/>
<accession>A0A8S5RVD7</accession>
<protein>
    <submittedName>
        <fullName evidence="1">Uncharacterized protein</fullName>
    </submittedName>
</protein>
<name>A0A8S5RVD7_9CAUD</name>